<dbReference type="AlphaFoldDB" id="A0A2Z7D759"/>
<dbReference type="EMBL" id="KQ988534">
    <property type="protein sequence ID" value="KZV55470.1"/>
    <property type="molecule type" value="Genomic_DNA"/>
</dbReference>
<proteinExistence type="predicted"/>
<reference evidence="1 2" key="1">
    <citation type="journal article" date="2015" name="Proc. Natl. Acad. Sci. U.S.A.">
        <title>The resurrection genome of Boea hygrometrica: A blueprint for survival of dehydration.</title>
        <authorList>
            <person name="Xiao L."/>
            <person name="Yang G."/>
            <person name="Zhang L."/>
            <person name="Yang X."/>
            <person name="Zhao S."/>
            <person name="Ji Z."/>
            <person name="Zhou Q."/>
            <person name="Hu M."/>
            <person name="Wang Y."/>
            <person name="Chen M."/>
            <person name="Xu Y."/>
            <person name="Jin H."/>
            <person name="Xiao X."/>
            <person name="Hu G."/>
            <person name="Bao F."/>
            <person name="Hu Y."/>
            <person name="Wan P."/>
            <person name="Li L."/>
            <person name="Deng X."/>
            <person name="Kuang T."/>
            <person name="Xiang C."/>
            <person name="Zhu J.K."/>
            <person name="Oliver M.J."/>
            <person name="He Y."/>
        </authorList>
    </citation>
    <scope>NUCLEOTIDE SEQUENCE [LARGE SCALE GENOMIC DNA]</scope>
    <source>
        <strain evidence="2">cv. XS01</strain>
    </source>
</reference>
<dbReference type="Proteomes" id="UP000250235">
    <property type="component" value="Unassembled WGS sequence"/>
</dbReference>
<gene>
    <name evidence="1" type="ORF">F511_15252</name>
</gene>
<evidence type="ECO:0000313" key="1">
    <source>
        <dbReference type="EMBL" id="KZV55470.1"/>
    </source>
</evidence>
<protein>
    <submittedName>
        <fullName evidence="1">Uncharacterized protein</fullName>
    </submittedName>
</protein>
<organism evidence="1 2">
    <name type="scientific">Dorcoceras hygrometricum</name>
    <dbReference type="NCBI Taxonomy" id="472368"/>
    <lineage>
        <taxon>Eukaryota</taxon>
        <taxon>Viridiplantae</taxon>
        <taxon>Streptophyta</taxon>
        <taxon>Embryophyta</taxon>
        <taxon>Tracheophyta</taxon>
        <taxon>Spermatophyta</taxon>
        <taxon>Magnoliopsida</taxon>
        <taxon>eudicotyledons</taxon>
        <taxon>Gunneridae</taxon>
        <taxon>Pentapetalae</taxon>
        <taxon>asterids</taxon>
        <taxon>lamiids</taxon>
        <taxon>Lamiales</taxon>
        <taxon>Gesneriaceae</taxon>
        <taxon>Didymocarpoideae</taxon>
        <taxon>Trichosporeae</taxon>
        <taxon>Loxocarpinae</taxon>
        <taxon>Dorcoceras</taxon>
    </lineage>
</organism>
<evidence type="ECO:0000313" key="2">
    <source>
        <dbReference type="Proteomes" id="UP000250235"/>
    </source>
</evidence>
<keyword evidence="2" id="KW-1185">Reference proteome</keyword>
<accession>A0A2Z7D759</accession>
<name>A0A2Z7D759_9LAMI</name>
<sequence>MEIFSLPRGLMVDLRLKQGQFWCELVGSLALSWLTSLCWFRFLASWFLDTSLEISYPNRSGYYSPDTLFFRFLDIDCLELKGSRTEILVEELRELGFAILSSFEILFRLGFHCGNCSSEAKAVSILVVFRCCLIITRKLSAGLLEDDQLATVLLFSLLLWLLPLWDEWIATTFS</sequence>